<gene>
    <name evidence="2" type="ORF">GCM10020369_04160</name>
</gene>
<evidence type="ECO:0000313" key="2">
    <source>
        <dbReference type="EMBL" id="GAA3382409.1"/>
    </source>
</evidence>
<feature type="compositionally biased region" description="Basic and acidic residues" evidence="1">
    <location>
        <begin position="33"/>
        <end position="48"/>
    </location>
</feature>
<accession>A0ABP6SQK1</accession>
<comment type="caution">
    <text evidence="2">The sequence shown here is derived from an EMBL/GenBank/DDBJ whole genome shotgun (WGS) entry which is preliminary data.</text>
</comment>
<dbReference type="Proteomes" id="UP001501676">
    <property type="component" value="Unassembled WGS sequence"/>
</dbReference>
<sequence length="115" mass="11928">MLLVRLQTLSALSDDGVRQIGHRDVDVAPPDVHPGDDARARRELHDGGRSATGGSGGCRTAGFDDQSEVREITQSSGHRGAGKPCRGGQICSGTGPHCPQGISQTALITAEGRDT</sequence>
<feature type="region of interest" description="Disordered" evidence="1">
    <location>
        <begin position="22"/>
        <end position="115"/>
    </location>
</feature>
<organism evidence="2 3">
    <name type="scientific">Cryptosporangium minutisporangium</name>
    <dbReference type="NCBI Taxonomy" id="113569"/>
    <lineage>
        <taxon>Bacteria</taxon>
        <taxon>Bacillati</taxon>
        <taxon>Actinomycetota</taxon>
        <taxon>Actinomycetes</taxon>
        <taxon>Cryptosporangiales</taxon>
        <taxon>Cryptosporangiaceae</taxon>
        <taxon>Cryptosporangium</taxon>
    </lineage>
</organism>
<evidence type="ECO:0000313" key="3">
    <source>
        <dbReference type="Proteomes" id="UP001501676"/>
    </source>
</evidence>
<reference evidence="3" key="1">
    <citation type="journal article" date="2019" name="Int. J. Syst. Evol. Microbiol.">
        <title>The Global Catalogue of Microorganisms (GCM) 10K type strain sequencing project: providing services to taxonomists for standard genome sequencing and annotation.</title>
        <authorList>
            <consortium name="The Broad Institute Genomics Platform"/>
            <consortium name="The Broad Institute Genome Sequencing Center for Infectious Disease"/>
            <person name="Wu L."/>
            <person name="Ma J."/>
        </authorList>
    </citation>
    <scope>NUCLEOTIDE SEQUENCE [LARGE SCALE GENOMIC DNA]</scope>
    <source>
        <strain evidence="3">JCM 9458</strain>
    </source>
</reference>
<feature type="compositionally biased region" description="Gly residues" evidence="1">
    <location>
        <begin position="50"/>
        <end position="59"/>
    </location>
</feature>
<evidence type="ECO:0000256" key="1">
    <source>
        <dbReference type="SAM" id="MobiDB-lite"/>
    </source>
</evidence>
<protein>
    <submittedName>
        <fullName evidence="2">Uncharacterized protein</fullName>
    </submittedName>
</protein>
<name>A0ABP6SQK1_9ACTN</name>
<dbReference type="EMBL" id="BAAAYN010000002">
    <property type="protein sequence ID" value="GAA3382409.1"/>
    <property type="molecule type" value="Genomic_DNA"/>
</dbReference>
<proteinExistence type="predicted"/>
<keyword evidence="3" id="KW-1185">Reference proteome</keyword>